<dbReference type="AlphaFoldDB" id="A0A2N3LMP4"/>
<dbReference type="Proteomes" id="UP000233440">
    <property type="component" value="Unassembled WGS sequence"/>
</dbReference>
<keyword evidence="3" id="KW-1185">Reference proteome</keyword>
<keyword evidence="1" id="KW-0812">Transmembrane</keyword>
<evidence type="ECO:0000313" key="2">
    <source>
        <dbReference type="EMBL" id="PKR85819.1"/>
    </source>
</evidence>
<proteinExistence type="predicted"/>
<gene>
    <name evidence="2" type="ORF">CWO92_05425</name>
</gene>
<reference evidence="2 3" key="1">
    <citation type="submission" date="2017-11" db="EMBL/GenBank/DDBJ databases">
        <title>Bacillus camelliae sp. nov., isolated from pu'er tea.</title>
        <authorList>
            <person name="Niu L."/>
        </authorList>
    </citation>
    <scope>NUCLEOTIDE SEQUENCE [LARGE SCALE GENOMIC DNA]</scope>
    <source>
        <strain evidence="2 3">7578-1</strain>
    </source>
</reference>
<dbReference type="RefSeq" id="WP_101353190.1">
    <property type="nucleotide sequence ID" value="NZ_PIQO01000003.1"/>
</dbReference>
<feature type="transmembrane region" description="Helical" evidence="1">
    <location>
        <begin position="107"/>
        <end position="128"/>
    </location>
</feature>
<evidence type="ECO:0000256" key="1">
    <source>
        <dbReference type="SAM" id="Phobius"/>
    </source>
</evidence>
<keyword evidence="1" id="KW-1133">Transmembrane helix</keyword>
<name>A0A2N3LMP4_9BACI</name>
<protein>
    <recommendedName>
        <fullName evidence="4">DUF2178 domain-containing protein</fullName>
    </recommendedName>
</protein>
<feature type="transmembrane region" description="Helical" evidence="1">
    <location>
        <begin position="83"/>
        <end position="101"/>
    </location>
</feature>
<comment type="caution">
    <text evidence="2">The sequence shown here is derived from an EMBL/GenBank/DDBJ whole genome shotgun (WGS) entry which is preliminary data.</text>
</comment>
<sequence length="132" mass="15461">MRHRTFSYVIILIVGGMLFVLSEILGRIDSFWGGLGLALFILATLRLFQVLRLKTSKDYAKKWNIDVNDERYIYISKDARSKAFYYSVIIEAILMIIFTTLDMTEYTKILSCLFVGQLLIYFILYFVLRKTS</sequence>
<dbReference type="EMBL" id="PIQO01000003">
    <property type="protein sequence ID" value="PKR85819.1"/>
    <property type="molecule type" value="Genomic_DNA"/>
</dbReference>
<accession>A0A2N3LMP4</accession>
<feature type="transmembrane region" description="Helical" evidence="1">
    <location>
        <begin position="31"/>
        <end position="48"/>
    </location>
</feature>
<evidence type="ECO:0000313" key="3">
    <source>
        <dbReference type="Proteomes" id="UP000233440"/>
    </source>
</evidence>
<keyword evidence="1" id="KW-0472">Membrane</keyword>
<dbReference type="OrthoDB" id="9929930at2"/>
<feature type="transmembrane region" description="Helical" evidence="1">
    <location>
        <begin position="7"/>
        <end position="25"/>
    </location>
</feature>
<organism evidence="2 3">
    <name type="scientific">Heyndrickxia camelliae</name>
    <dbReference type="NCBI Taxonomy" id="1707093"/>
    <lineage>
        <taxon>Bacteria</taxon>
        <taxon>Bacillati</taxon>
        <taxon>Bacillota</taxon>
        <taxon>Bacilli</taxon>
        <taxon>Bacillales</taxon>
        <taxon>Bacillaceae</taxon>
        <taxon>Heyndrickxia</taxon>
    </lineage>
</organism>
<evidence type="ECO:0008006" key="4">
    <source>
        <dbReference type="Google" id="ProtNLM"/>
    </source>
</evidence>